<keyword evidence="3" id="KW-1185">Reference proteome</keyword>
<dbReference type="Proteomes" id="UP000318081">
    <property type="component" value="Chromosome"/>
</dbReference>
<evidence type="ECO:0000313" key="1">
    <source>
        <dbReference type="EMBL" id="QDV86939.1"/>
    </source>
</evidence>
<reference evidence="2 3" key="1">
    <citation type="submission" date="2019-02" db="EMBL/GenBank/DDBJ databases">
        <title>Deep-cultivation of Planctomycetes and their phenomic and genomic characterization uncovers novel biology.</title>
        <authorList>
            <person name="Wiegand S."/>
            <person name="Jogler M."/>
            <person name="Boedeker C."/>
            <person name="Pinto D."/>
            <person name="Vollmers J."/>
            <person name="Rivas-Marin E."/>
            <person name="Kohn T."/>
            <person name="Peeters S.H."/>
            <person name="Heuer A."/>
            <person name="Rast P."/>
            <person name="Oberbeckmann S."/>
            <person name="Bunk B."/>
            <person name="Jeske O."/>
            <person name="Meyerdierks A."/>
            <person name="Storesund J.E."/>
            <person name="Kallscheuer N."/>
            <person name="Luecker S."/>
            <person name="Lage O.M."/>
            <person name="Pohl T."/>
            <person name="Merkel B.J."/>
            <person name="Hornburger P."/>
            <person name="Mueller R.-W."/>
            <person name="Bruemmer F."/>
            <person name="Labrenz M."/>
            <person name="Spormann A.M."/>
            <person name="Op den Camp H."/>
            <person name="Overmann J."/>
            <person name="Amann R."/>
            <person name="Jetten M.S.M."/>
            <person name="Mascher T."/>
            <person name="Medema M.H."/>
            <person name="Devos D.P."/>
            <person name="Kaster A.-K."/>
            <person name="Ovreas L."/>
            <person name="Rohde M."/>
            <person name="Galperin M.Y."/>
            <person name="Jogler C."/>
        </authorList>
    </citation>
    <scope>NUCLEOTIDE SEQUENCE [LARGE SCALE GENOMIC DNA]</scope>
    <source>
        <strain evidence="2 3">TBK1r</strain>
    </source>
</reference>
<dbReference type="EMBL" id="CP036432">
    <property type="protein sequence ID" value="QDV86939.1"/>
    <property type="molecule type" value="Genomic_DNA"/>
</dbReference>
<proteinExistence type="predicted"/>
<evidence type="ECO:0000313" key="3">
    <source>
        <dbReference type="Proteomes" id="UP000318081"/>
    </source>
</evidence>
<organism evidence="2 3">
    <name type="scientific">Stieleria magnilauensis</name>
    <dbReference type="NCBI Taxonomy" id="2527963"/>
    <lineage>
        <taxon>Bacteria</taxon>
        <taxon>Pseudomonadati</taxon>
        <taxon>Planctomycetota</taxon>
        <taxon>Planctomycetia</taxon>
        <taxon>Pirellulales</taxon>
        <taxon>Pirellulaceae</taxon>
        <taxon>Stieleria</taxon>
    </lineage>
</organism>
<accession>A0ABX5XZS2</accession>
<sequence length="90" mass="10170">MNIPWDLVFDLLYKWLDSCGDTEEARVAAIRRRPFAVRVRVTQALRKAGLAGDELREARREVIDEIQSATDDELRAFAVGGPQAVLDLDK</sequence>
<evidence type="ECO:0000313" key="2">
    <source>
        <dbReference type="EMBL" id="QDV87017.1"/>
    </source>
</evidence>
<name>A0ABX5XZS2_9BACT</name>
<protein>
    <submittedName>
        <fullName evidence="2">Uncharacterized protein</fullName>
    </submittedName>
</protein>
<gene>
    <name evidence="1" type="ORF">TBK1r_59660</name>
    <name evidence="2" type="ORF">TBK1r_60440</name>
</gene>
<dbReference type="RefSeq" id="WP_145218429.1">
    <property type="nucleotide sequence ID" value="NZ_CP036432.1"/>
</dbReference>
<dbReference type="EMBL" id="CP036432">
    <property type="protein sequence ID" value="QDV87017.1"/>
    <property type="molecule type" value="Genomic_DNA"/>
</dbReference>